<evidence type="ECO:0000313" key="1">
    <source>
        <dbReference type="EMBL" id="RSR19094.1"/>
    </source>
</evidence>
<proteinExistence type="predicted"/>
<gene>
    <name evidence="1" type="ORF">EA686_27990</name>
</gene>
<comment type="caution">
    <text evidence="1">The sequence shown here is derived from an EMBL/GenBank/DDBJ whole genome shotgun (WGS) entry which is preliminary data.</text>
</comment>
<dbReference type="EMBL" id="RFDI01002426">
    <property type="protein sequence ID" value="RSR19094.1"/>
    <property type="molecule type" value="Genomic_DNA"/>
</dbReference>
<dbReference type="Proteomes" id="UP000280073">
    <property type="component" value="Unassembled WGS sequence"/>
</dbReference>
<dbReference type="AlphaFoldDB" id="A0A429MBB6"/>
<name>A0A429MBB6_ACIBA</name>
<evidence type="ECO:0000313" key="2">
    <source>
        <dbReference type="Proteomes" id="UP000280073"/>
    </source>
</evidence>
<feature type="non-terminal residue" evidence="1">
    <location>
        <position position="37"/>
    </location>
</feature>
<protein>
    <submittedName>
        <fullName evidence="1">Phosphonate ABC transporter substrate-binding protein</fullName>
    </submittedName>
</protein>
<sequence>MRLNPRQIAIALAVTGAAVTTTANAARDTIQIAGSST</sequence>
<reference evidence="1 2" key="1">
    <citation type="submission" date="2018-10" db="EMBL/GenBank/DDBJ databases">
        <title>GWAS and RNA-Seq identify cryptic mechanisms of antimicrobial resistance in Acinetobacter baumannii.</title>
        <authorList>
            <person name="Sahl J.W."/>
        </authorList>
    </citation>
    <scope>NUCLEOTIDE SEQUENCE [LARGE SCALE GENOMIC DNA]</scope>
    <source>
        <strain evidence="1 2">TG28175</strain>
    </source>
</reference>
<accession>A0A429MBB6</accession>
<organism evidence="1 2">
    <name type="scientific">Acinetobacter baumannii</name>
    <dbReference type="NCBI Taxonomy" id="470"/>
    <lineage>
        <taxon>Bacteria</taxon>
        <taxon>Pseudomonadati</taxon>
        <taxon>Pseudomonadota</taxon>
        <taxon>Gammaproteobacteria</taxon>
        <taxon>Moraxellales</taxon>
        <taxon>Moraxellaceae</taxon>
        <taxon>Acinetobacter</taxon>
        <taxon>Acinetobacter calcoaceticus/baumannii complex</taxon>
    </lineage>
</organism>